<evidence type="ECO:0000313" key="2">
    <source>
        <dbReference type="EMBL" id="CRK98907.1"/>
    </source>
</evidence>
<dbReference type="AlphaFoldDB" id="A0A1J1IFB3"/>
<keyword evidence="3" id="KW-1185">Reference proteome</keyword>
<organism evidence="2 3">
    <name type="scientific">Clunio marinus</name>
    <dbReference type="NCBI Taxonomy" id="568069"/>
    <lineage>
        <taxon>Eukaryota</taxon>
        <taxon>Metazoa</taxon>
        <taxon>Ecdysozoa</taxon>
        <taxon>Arthropoda</taxon>
        <taxon>Hexapoda</taxon>
        <taxon>Insecta</taxon>
        <taxon>Pterygota</taxon>
        <taxon>Neoptera</taxon>
        <taxon>Endopterygota</taxon>
        <taxon>Diptera</taxon>
        <taxon>Nematocera</taxon>
        <taxon>Chironomoidea</taxon>
        <taxon>Chironomidae</taxon>
        <taxon>Clunio</taxon>
    </lineage>
</organism>
<gene>
    <name evidence="2" type="ORF">CLUMA_CG012315</name>
</gene>
<proteinExistence type="predicted"/>
<protein>
    <submittedName>
        <fullName evidence="2">CLUMA_CG012315, isoform A</fullName>
    </submittedName>
</protein>
<name>A0A1J1IFB3_9DIPT</name>
<evidence type="ECO:0000256" key="1">
    <source>
        <dbReference type="SAM" id="MobiDB-lite"/>
    </source>
</evidence>
<sequence>MFLSKSMFNLKLKRLFHFKIRKDHVEKCDGESSVKIFQRRNGNRLNTKRNKTRKRQENHNPLSQLVK</sequence>
<dbReference type="Proteomes" id="UP000183832">
    <property type="component" value="Unassembled WGS sequence"/>
</dbReference>
<reference evidence="2 3" key="1">
    <citation type="submission" date="2015-04" db="EMBL/GenBank/DDBJ databases">
        <authorList>
            <person name="Syromyatnikov M.Y."/>
            <person name="Popov V.N."/>
        </authorList>
    </citation>
    <scope>NUCLEOTIDE SEQUENCE [LARGE SCALE GENOMIC DNA]</scope>
</reference>
<feature type="compositionally biased region" description="Basic residues" evidence="1">
    <location>
        <begin position="37"/>
        <end position="56"/>
    </location>
</feature>
<feature type="region of interest" description="Disordered" evidence="1">
    <location>
        <begin position="37"/>
        <end position="67"/>
    </location>
</feature>
<accession>A0A1J1IFB3</accession>
<dbReference type="EMBL" id="CVRI01000048">
    <property type="protein sequence ID" value="CRK98907.1"/>
    <property type="molecule type" value="Genomic_DNA"/>
</dbReference>
<evidence type="ECO:0000313" key="3">
    <source>
        <dbReference type="Proteomes" id="UP000183832"/>
    </source>
</evidence>